<dbReference type="GO" id="GO:0030001">
    <property type="term" value="P:metal ion transport"/>
    <property type="evidence" value="ECO:0007669"/>
    <property type="project" value="TreeGrafter"/>
</dbReference>
<dbReference type="PANTHER" id="PTHR11878">
    <property type="entry name" value="SODIUM/CALCIUM EXCHANGER"/>
    <property type="match status" value="1"/>
</dbReference>
<feature type="region of interest" description="Disordered" evidence="7">
    <location>
        <begin position="2610"/>
        <end position="2629"/>
    </location>
</feature>
<dbReference type="Pfam" id="PF20009">
    <property type="entry name" value="GEVED"/>
    <property type="match status" value="2"/>
</dbReference>
<dbReference type="NCBIfam" id="TIGR04183">
    <property type="entry name" value="Por_Secre_tail"/>
    <property type="match status" value="1"/>
</dbReference>
<dbReference type="InterPro" id="IPR006626">
    <property type="entry name" value="PbH1"/>
</dbReference>
<feature type="compositionally biased region" description="Polar residues" evidence="7">
    <location>
        <begin position="823"/>
        <end position="832"/>
    </location>
</feature>
<dbReference type="Pfam" id="PF03160">
    <property type="entry name" value="Calx-beta"/>
    <property type="match status" value="12"/>
</dbReference>
<feature type="domain" description="Calx-beta" evidence="8">
    <location>
        <begin position="1705"/>
        <end position="1802"/>
    </location>
</feature>
<dbReference type="InterPro" id="IPR026444">
    <property type="entry name" value="Secre_tail"/>
</dbReference>
<dbReference type="Gene3D" id="2.60.40.2030">
    <property type="match status" value="13"/>
</dbReference>
<name>A0A7W6ERL2_9BACT</name>
<dbReference type="InterPro" id="IPR051171">
    <property type="entry name" value="CaCA"/>
</dbReference>
<evidence type="ECO:0000313" key="10">
    <source>
        <dbReference type="Proteomes" id="UP000541352"/>
    </source>
</evidence>
<feature type="domain" description="Calx-beta" evidence="8">
    <location>
        <begin position="2336"/>
        <end position="2435"/>
    </location>
</feature>
<dbReference type="EMBL" id="JACIBY010000008">
    <property type="protein sequence ID" value="MBB3839834.1"/>
    <property type="molecule type" value="Genomic_DNA"/>
</dbReference>
<evidence type="ECO:0000256" key="5">
    <source>
        <dbReference type="ARBA" id="ARBA00022837"/>
    </source>
</evidence>
<dbReference type="SUPFAM" id="SSF141072">
    <property type="entry name" value="CalX-like"/>
    <property type="match status" value="13"/>
</dbReference>
<accession>A0A7W6ERL2</accession>
<dbReference type="InterPro" id="IPR038081">
    <property type="entry name" value="CalX-like_sf"/>
</dbReference>
<dbReference type="Pfam" id="PF17210">
    <property type="entry name" value="SdrD_B"/>
    <property type="match status" value="1"/>
</dbReference>
<dbReference type="GO" id="GO:0007154">
    <property type="term" value="P:cell communication"/>
    <property type="evidence" value="ECO:0007669"/>
    <property type="project" value="InterPro"/>
</dbReference>
<proteinExistence type="predicted"/>
<feature type="domain" description="Calx-beta" evidence="8">
    <location>
        <begin position="1476"/>
        <end position="1574"/>
    </location>
</feature>
<dbReference type="InterPro" id="IPR003644">
    <property type="entry name" value="Calx_beta"/>
</dbReference>
<dbReference type="Pfam" id="PF17963">
    <property type="entry name" value="Big_9"/>
    <property type="match status" value="1"/>
</dbReference>
<evidence type="ECO:0000256" key="6">
    <source>
        <dbReference type="ARBA" id="ARBA00023065"/>
    </source>
</evidence>
<keyword evidence="10" id="KW-1185">Reference proteome</keyword>
<keyword evidence="6" id="KW-0813">Transport</keyword>
<dbReference type="InterPro" id="IPR033764">
    <property type="entry name" value="Sdr_B"/>
</dbReference>
<dbReference type="Pfam" id="PF18962">
    <property type="entry name" value="Por_Secre_tail"/>
    <property type="match status" value="1"/>
</dbReference>
<feature type="region of interest" description="Disordered" evidence="7">
    <location>
        <begin position="823"/>
        <end position="842"/>
    </location>
</feature>
<evidence type="ECO:0000259" key="8">
    <source>
        <dbReference type="SMART" id="SM00237"/>
    </source>
</evidence>
<dbReference type="SMART" id="SM00710">
    <property type="entry name" value="PbH1"/>
    <property type="match status" value="12"/>
</dbReference>
<feature type="domain" description="Calx-beta" evidence="8">
    <location>
        <begin position="2836"/>
        <end position="2936"/>
    </location>
</feature>
<dbReference type="GO" id="GO:0005576">
    <property type="term" value="C:extracellular region"/>
    <property type="evidence" value="ECO:0007669"/>
    <property type="project" value="UniProtKB-SubCell"/>
</dbReference>
<feature type="compositionally biased region" description="Low complexity" evidence="7">
    <location>
        <begin position="833"/>
        <end position="842"/>
    </location>
</feature>
<organism evidence="9 10">
    <name type="scientific">Runella defluvii</name>
    <dbReference type="NCBI Taxonomy" id="370973"/>
    <lineage>
        <taxon>Bacteria</taxon>
        <taxon>Pseudomonadati</taxon>
        <taxon>Bacteroidota</taxon>
        <taxon>Cytophagia</taxon>
        <taxon>Cytophagales</taxon>
        <taxon>Spirosomataceae</taxon>
        <taxon>Runella</taxon>
    </lineage>
</organism>
<feature type="domain" description="Calx-beta" evidence="8">
    <location>
        <begin position="1586"/>
        <end position="1688"/>
    </location>
</feature>
<comment type="caution">
    <text evidence="9">The sequence shown here is derived from an EMBL/GenBank/DDBJ whole genome shotgun (WGS) entry which is preliminary data.</text>
</comment>
<keyword evidence="5" id="KW-0106">Calcium</keyword>
<dbReference type="GO" id="GO:0016020">
    <property type="term" value="C:membrane"/>
    <property type="evidence" value="ECO:0007669"/>
    <property type="project" value="InterPro"/>
</dbReference>
<dbReference type="Gene3D" id="2.60.40.10">
    <property type="entry name" value="Immunoglobulins"/>
    <property type="match status" value="1"/>
</dbReference>
<evidence type="ECO:0000256" key="4">
    <source>
        <dbReference type="ARBA" id="ARBA00022737"/>
    </source>
</evidence>
<reference evidence="9 10" key="1">
    <citation type="submission" date="2020-08" db="EMBL/GenBank/DDBJ databases">
        <title>Genomic Encyclopedia of Type Strains, Phase IV (KMG-IV): sequencing the most valuable type-strain genomes for metagenomic binning, comparative biology and taxonomic classification.</title>
        <authorList>
            <person name="Goeker M."/>
        </authorList>
    </citation>
    <scope>NUCLEOTIDE SEQUENCE [LARGE SCALE GENOMIC DNA]</scope>
    <source>
        <strain evidence="9 10">DSM 17976</strain>
    </source>
</reference>
<feature type="domain" description="Calx-beta" evidence="8">
    <location>
        <begin position="2106"/>
        <end position="2203"/>
    </location>
</feature>
<keyword evidence="2" id="KW-0964">Secreted</keyword>
<dbReference type="InterPro" id="IPR045474">
    <property type="entry name" value="GEVED"/>
</dbReference>
<dbReference type="SUPFAM" id="SSF117074">
    <property type="entry name" value="Hypothetical protein PA1324"/>
    <property type="match status" value="1"/>
</dbReference>
<protein>
    <recommendedName>
        <fullName evidence="8">Calx-beta domain-containing protein</fullName>
    </recommendedName>
</protein>
<gene>
    <name evidence="9" type="ORF">FHS57_003845</name>
</gene>
<sequence length="3699" mass="381544">MKISTPIAVSLVLSVLIQLFSLPEDNYQLKPVVSPNEKLDKGNPVANANAKRKVLPLSPLAPPPNETNLATQVKTWWLAPSVSALKTVAQVGTDNGTSGPTPGDVLEYTITITNSSTVDDATGVKFTDTIDPNTTLVPGSLKTAPIAVNDAYSTVGNVSIDVPVGSGLLANDVNLDGDAITVSGVDVTGTEGTVTFNPNGSFTFNPNPGYEGTTTFKYTVTDGTFSSTGTVRITVTGMIWFINSSAGSGGDGRLGTPFNNMNSFNGTSLDGVGDNIFVYSGSYNNTTSTLLLGQQKLIGQGATTGTLATLAGVTFSVHPPVGNPIPSTGGARPTIVQNANTVNMQSQNQVRGVNIINTGSTSLQGNAFGTALVRDVSITNSGGPGVSFNNGSLDVILESVSASNASNGIFLQSTTGSFQITGTSTTDASGGTLTNISGRGIEIRNATNITLKNMSLPSANTTSDGGFSGQCDEDNVNACFAALYMNVASTVSLENIDIGGTEEHGIVGISVSNLTINNCTAINNGNSDEENALKFRNLSGTCSITNSTFQNSACRICHIKNTTGNLNLTVNNCTLNNTASSPVGADCFEMRTQSSATATVALTNSSFQRARSKGVQVFAEGNSTMNFNITGCSVQRFGGAMAGIEVGSNGAAAIMNYNINNNSVIESSGEVSVLSSTFLGSDLNGRTNNNTSITNNSSTANIFSTLRVLHENNGQAIVEFKNNPNVVSSNTDIPVDLIAASGTNANARLDVTLDNNAITNSINTVAGLEGIVLRAGDTPSGPDINTLCAHVLNNTLNLPAGYERAFRVRHLDATFMNLQGSGPTTTATWSSKGNTTNNGTTNSYGPNTGITFTSVCLTPSHSPARIAAEILAKEEPKQEVVEVAQVVEAPKQEIDNQATAATAENIQAALDEAARKGVVLAGETVTVGDPSGFLLPADRVFTIKFQVSINASLPAGVCQISNQGTVTGSNISNVLTDDVAGGAINPTVIQLMKHSLGNLVFRDNNKNGVFNGGTDAGIDGVLVNLYRDNGNGTLDAGDTFVINTTTAGGGLYLFSNLCSGDYIVQIPSTEFGTGKPLNGLISSPGGTAPNPNLDADNDDNGQDAINGSIASQAITLAYDVSDVENNTTLDFGFRTPTLVSINDIMPNEGNGGGTTTFTFTVTRDNTDEAFSLAVNTNNVTANNSDLTPISGGTVNFTTGGSFTATVSVTVNADDIVELNETFEVVLSGAPYGIILTKATGLGTITNDDQAVLSINSVSNSEGNSGTQIYSFTITSDKAVDVPFTVNAATANVTALAGSDYVSNSGVISFTGIAGETHTFNVTVNGDVLVETTEAFNVSLSGVNVNSRNVIVSGSSGTGTGTITNDDNSQMIINDVSVNEGNVGNTNLVFTVTLDNPVSTTVSANYATAPQTATAGTDYTTTSGTVTFNAGETSKTITVPVIGDVIGEANETFFVNLTNLVVSGGLSSSVSITDAQGLGTILDDDLQFSINDVTVNEGNTGLTNFTFTVSRTSTATAETINYATADNTATTADNDYTSTSGTLSFAIGESEKTITVTVNGDTKVEGNETFFVNLTAPSNGAISDGQGLGTITNDDFASLTLSSPAAQNEGTAGTVSYLFNVTLDKNMASGFTVNYSTNNVTATTADNDYDDNDGTLTFTGTAGETRTITVLARGDTKVELDETFTVTINSVTGPLSSSINVPSPSQTATILNDDQATVSLAGNVSQSEATTPQTFTVNLSNPVDVAVTLNFATTDGTATTGDYTSVNQTVTFPAGTTTAQTVDVAISNDNIVEIDENYNVALSALSASGRDVTFGPKTTGTGTITNNDNTTITLSGGIAQNEGNTGTTSYVFTVSSTNAVQGGFSVNYTTNDGTATLADNDYTDNDGVLIFTGTAGESHQFTVLVNGDLKVENNEEFTATINFVIATPISSSAFVLTGSPQTGTINNDELDWGDAPTAAQSGFASSYPTTLANSGARHKLAPGGVFLGATVSADLDGQPTLTANGDATGDDGVILPSAFIINTTGSVTVTASAVSKLDAWIDFNRDGDWDDANEKVANGFDLVVGNNTVPVIVPAASLGTSYARFRVSTSGGLSPTGEATDGEVEDYQVTILNNQFAITSPSVTEGNTGTTNLTYTISRTTNSTASSVAYEITGGTATSGSDYVALALGTVNFLAGGALTQDITVVVNGDVIVENNETVIVTLSNPTNGAISTGTGTGTINNDDAATLTLSGGVAKNEGNSGNTAYTFTATLSAAVQGGFQVAYATGNGTATVGTDYTDNDGSLTFTGTAGETQTWTVNVLGDNLVEANETFEASLGAITLTSAIQLAAIMPGGSPQTATITNDDQAIVSLAGNVSQSEATTPQTFTVTMSNPVDIDVTVNFATSNGAATTADNDYTAVNQTVTFLAGTTTAQTVDVAITNDNKVEANEVYNVTLSSLSAPSRNVILGTATGTGTISNDDASTVTLTGTIAKAEGNTGTVDYTFTATLTNPVQGGFTVAYTTSDGTATIADNDYTDNDGSLTFTGTANETKTITVQAKGDLKIEDNELFTVALGTISGAPAGVTVGGTAQTGTIENDELDWGDAPDTYKTLSASNGPRHANAPGGIHLGLTVDADLDGQPNATATGDGTDDDGVTLPSVLVLNTTASVTVKASAAGKLDAWVDFDNNGTFDSGEKVFDNIAVNSGDNLLTFPVPSGATPSNSFARFRISSTGGLSPEGLATDGEVEDYAIQIVNTQFSINDVTITEGNSGTTNLTFTITRTVNANACSVKYGITGGTAASGTDYQMFADGTASFTAGGAFSQTITVVLNGDNTVELDETILMTLSDPINAAILDGSGTGTITNDDASVLTVSSPSVFEGSTGTTTMTFNLNLSNPSDAAAVVNYATVDGTATIADNDYVSTSGTLTFAAGETSKTVTVTINGDCKDEVNETLLLRLSSLAANGRNVSLSGGGATLDGTGTIVNTPLPTATIAGTTTVCLTGTAPMVTFTGANGTSPYTFNYQINGTPQTALVSTGNTSTTTAPTSVPGIYTYTLVSVSDANGCSSTIGSSVTVTVQGKPEIALNAQQQTLNEGNTRTLCDIDSNPVNALQFNVTGLCVVGNPVWRVQVGNGTWGAWSSSAPTSQPSDNQFYRYQAACDASCPTTYTGIITLTINYRASIPQNVSLVSDGVTVAAGESKVLCDLPGTTITFNATCAAGEIILYSVDGGDYSTIAPSQLVDGLVHNYRVRCRKADGTPSCIETESAPMSLRTVTTLATPVVSLNPTSSCGGSVPMTSISSCVGTTTIWFNATTNAALGSLPAMSPTTTTSYYARCQTDAGCLSEKSNVVTFTVAPVNTAPAVSVSNTIVCTGTSVTVSANCPAGSKAFWNTGVNENSFQVAFSNATQQSYWAKCIFTDGCQSAESVRMTVIWKAFELTLINIGQTKSGIKAANDKSLWTSQFITRDGGPELEFSTQTNPTLYHVENVNKTAPRFWTIHADVCDLGTEGSLTFDMLATPEVGVPRSFNTHENNAPYFMYANREGWTELYAQNHPAYGFYEDNGAGGNTYDTGLPKGLYKLGVRYWDQKGWGSIYPSTRKPQGNVLTYQEYWFRIQSRDGVGVGGVRTAGSDNGPQITDNASFATVMPNPVSKILRLKVANSKGKEVKATLMDGTGRTVQNRLFVAETNAHQEEFDVNDLPSGMYLLKVATSEKQATLKVVKVE</sequence>
<dbReference type="Proteomes" id="UP000541352">
    <property type="component" value="Unassembled WGS sequence"/>
</dbReference>
<feature type="region of interest" description="Disordered" evidence="7">
    <location>
        <begin position="1080"/>
        <end position="1102"/>
    </location>
</feature>
<keyword evidence="3" id="KW-0732">Signal</keyword>
<feature type="domain" description="Calx-beta" evidence="8">
    <location>
        <begin position="1358"/>
        <end position="1457"/>
    </location>
</feature>
<evidence type="ECO:0000256" key="3">
    <source>
        <dbReference type="ARBA" id="ARBA00022729"/>
    </source>
</evidence>
<comment type="subcellular location">
    <subcellularLocation>
        <location evidence="1">Secreted</location>
    </subcellularLocation>
</comment>
<evidence type="ECO:0000256" key="7">
    <source>
        <dbReference type="SAM" id="MobiDB-lite"/>
    </source>
</evidence>
<keyword evidence="6" id="KW-0406">Ion transport</keyword>
<feature type="domain" description="Calx-beta" evidence="8">
    <location>
        <begin position="1240"/>
        <end position="1340"/>
    </location>
</feature>
<dbReference type="InterPro" id="IPR013783">
    <property type="entry name" value="Ig-like_fold"/>
</dbReference>
<keyword evidence="4" id="KW-0677">Repeat</keyword>
<feature type="domain" description="Calx-beta" evidence="8">
    <location>
        <begin position="2451"/>
        <end position="2553"/>
    </location>
</feature>
<evidence type="ECO:0000256" key="2">
    <source>
        <dbReference type="ARBA" id="ARBA00022525"/>
    </source>
</evidence>
<evidence type="ECO:0000256" key="1">
    <source>
        <dbReference type="ARBA" id="ARBA00004613"/>
    </source>
</evidence>
<evidence type="ECO:0000313" key="9">
    <source>
        <dbReference type="EMBL" id="MBB3839834.1"/>
    </source>
</evidence>
<dbReference type="PANTHER" id="PTHR11878:SF65">
    <property type="entry name" value="NA_CA-EXCHANGE PROTEIN, ISOFORM G"/>
    <property type="match status" value="1"/>
</dbReference>
<dbReference type="RefSeq" id="WP_183976419.1">
    <property type="nucleotide sequence ID" value="NZ_JACIBY010000008.1"/>
</dbReference>
<feature type="domain" description="Calx-beta" evidence="8">
    <location>
        <begin position="2215"/>
        <end position="2316"/>
    </location>
</feature>
<dbReference type="SMART" id="SM00237">
    <property type="entry name" value="Calx_beta"/>
    <property type="match status" value="10"/>
</dbReference>